<dbReference type="PANTHER" id="PTHR11871">
    <property type="entry name" value="PROTEIN PHOSPHATASE PP2A REGULATORY SUBUNIT B"/>
    <property type="match status" value="1"/>
</dbReference>
<reference evidence="4" key="1">
    <citation type="submission" date="2011-05" db="EMBL/GenBank/DDBJ databases">
        <title>The genome sequence of Vittaforma corneae strain ATCC 50505.</title>
        <authorList>
            <consortium name="The Broad Institute Genome Sequencing Platform"/>
            <person name="Cuomo C."/>
            <person name="Didier E."/>
            <person name="Bowers L."/>
            <person name="Young S.K."/>
            <person name="Zeng Q."/>
            <person name="Gargeya S."/>
            <person name="Fitzgerald M."/>
            <person name="Haas B."/>
            <person name="Abouelleil A."/>
            <person name="Alvarado L."/>
            <person name="Arachchi H.M."/>
            <person name="Berlin A."/>
            <person name="Chapman S.B."/>
            <person name="Gearin G."/>
            <person name="Goldberg J."/>
            <person name="Griggs A."/>
            <person name="Gujja S."/>
            <person name="Hansen M."/>
            <person name="Heiman D."/>
            <person name="Howarth C."/>
            <person name="Larimer J."/>
            <person name="Lui A."/>
            <person name="MacDonald P.J.P."/>
            <person name="McCowen C."/>
            <person name="Montmayeur A."/>
            <person name="Murphy C."/>
            <person name="Neiman D."/>
            <person name="Pearson M."/>
            <person name="Priest M."/>
            <person name="Roberts A."/>
            <person name="Saif S."/>
            <person name="Shea T."/>
            <person name="Sisk P."/>
            <person name="Stolte C."/>
            <person name="Sykes S."/>
            <person name="Wortman J."/>
            <person name="Nusbaum C."/>
            <person name="Birren B."/>
        </authorList>
    </citation>
    <scope>NUCLEOTIDE SEQUENCE [LARGE SCALE GENOMIC DNA]</scope>
    <source>
        <strain evidence="4">ATCC 50505</strain>
    </source>
</reference>
<dbReference type="InterPro" id="IPR015943">
    <property type="entry name" value="WD40/YVTN_repeat-like_dom_sf"/>
</dbReference>
<dbReference type="GO" id="GO:0019888">
    <property type="term" value="F:protein phosphatase regulator activity"/>
    <property type="evidence" value="ECO:0007669"/>
    <property type="project" value="InterPro"/>
</dbReference>
<evidence type="ECO:0000256" key="1">
    <source>
        <dbReference type="ARBA" id="ARBA00022574"/>
    </source>
</evidence>
<keyword evidence="2" id="KW-0677">Repeat</keyword>
<gene>
    <name evidence="3" type="ORF">VICG_02020</name>
</gene>
<dbReference type="RefSeq" id="XP_007605465.1">
    <property type="nucleotide sequence ID" value="XM_007605403.1"/>
</dbReference>
<dbReference type="VEuPathDB" id="MicrosporidiaDB:VICG_02020"/>
<keyword evidence="4" id="KW-1185">Reference proteome</keyword>
<dbReference type="STRING" id="993615.L2GJ92"/>
<sequence length="359" mass="40435">MPFSHKDEQTPAISTGPKGKYTSLLQTEGFTFLGREDGDVEVFNDVSKGRTRIFDKTFDPLENEDIDKHVNAMAYLSSGGVAGTLFAGNDRHIKTIQVRNDTSTRNICNGNYSENLRFSPQKVCQNVHTYALSSMSINSSGEYLITSDYIKVNLWNPLALNSFYNIVDIKSQLSCGLVFVINISKFSPFADSIFGYSTSNGRLIINDTSVTPRSESVASLSLQNIEGIRSISDFLFFDENLIVTRTMNNVSVFDMRNPKQEIYSRNLVTDLSELNILNSETTIYEKFGMVSHRGRVYTGSYFGSIYSIDISKNECEEVQIKDERECVPENKIKLIVWNGKELVCVIGDTKLVKYQMAEK</sequence>
<dbReference type="HOGENOM" id="CLU_060773_0_0_1"/>
<protein>
    <submittedName>
        <fullName evidence="3">Uncharacterized protein</fullName>
    </submittedName>
</protein>
<dbReference type="OrthoDB" id="6274823at2759"/>
<dbReference type="Gene3D" id="2.130.10.10">
    <property type="entry name" value="YVTN repeat-like/Quinoprotein amine dehydrogenase"/>
    <property type="match status" value="1"/>
</dbReference>
<dbReference type="FunCoup" id="L2GJ92">
    <property type="interactions" value="103"/>
</dbReference>
<dbReference type="EMBL" id="JH370154">
    <property type="protein sequence ID" value="ELA40931.1"/>
    <property type="molecule type" value="Genomic_DNA"/>
</dbReference>
<evidence type="ECO:0000256" key="2">
    <source>
        <dbReference type="ARBA" id="ARBA00022737"/>
    </source>
</evidence>
<evidence type="ECO:0000313" key="3">
    <source>
        <dbReference type="EMBL" id="ELA40931.1"/>
    </source>
</evidence>
<dbReference type="GeneID" id="19882730"/>
<evidence type="ECO:0000313" key="4">
    <source>
        <dbReference type="Proteomes" id="UP000011082"/>
    </source>
</evidence>
<dbReference type="AlphaFoldDB" id="L2GJ92"/>
<proteinExistence type="predicted"/>
<dbReference type="InterPro" id="IPR000009">
    <property type="entry name" value="PP2A_PR55"/>
</dbReference>
<dbReference type="Proteomes" id="UP000011082">
    <property type="component" value="Unassembled WGS sequence"/>
</dbReference>
<accession>L2GJ92</accession>
<name>L2GJ92_VITCO</name>
<dbReference type="GO" id="GO:0000159">
    <property type="term" value="C:protein phosphatase type 2A complex"/>
    <property type="evidence" value="ECO:0007669"/>
    <property type="project" value="InterPro"/>
</dbReference>
<organism evidence="3 4">
    <name type="scientific">Vittaforma corneae (strain ATCC 50505)</name>
    <name type="common">Microsporidian parasite</name>
    <name type="synonym">Nosema corneum</name>
    <dbReference type="NCBI Taxonomy" id="993615"/>
    <lineage>
        <taxon>Eukaryota</taxon>
        <taxon>Fungi</taxon>
        <taxon>Fungi incertae sedis</taxon>
        <taxon>Microsporidia</taxon>
        <taxon>Nosematidae</taxon>
        <taxon>Vittaforma</taxon>
    </lineage>
</organism>
<dbReference type="InParanoid" id="L2GJ92"/>
<keyword evidence="1" id="KW-0853">WD repeat</keyword>
<dbReference type="InterPro" id="IPR036322">
    <property type="entry name" value="WD40_repeat_dom_sf"/>
</dbReference>
<dbReference type="OMA" id="DISKNEC"/>
<dbReference type="SUPFAM" id="SSF50978">
    <property type="entry name" value="WD40 repeat-like"/>
    <property type="match status" value="1"/>
</dbReference>